<dbReference type="KEGG" id="bon:A361_10890"/>
<accession>A0A169FM05</accession>
<evidence type="ECO:0000313" key="3">
    <source>
        <dbReference type="Proteomes" id="UP000077856"/>
    </source>
</evidence>
<sequence>MAYNLAATLSVNITQFSQGMQNAAGHLNQLSQSVNNVDSNTSGLSGTLKTLGGAIAGYFAVDKIKSFTTGMVEAAAEAQAMAAQFDQVFGADAGEARGVIENLGKDFGMVSNRIKPAMTQMTSMFKGLGLETGEAMDQAMSAVTLVADAAAFYDKSFEDANASLNSFIKGNYEGGESIGLFANETQLAAWASKNLSVDWKKLNEAGKQTARLQFAQSMQEAAGATGQAARESNSYSNQLGNLKQTWTDTMALLGEPLLEPAINGLKSLAERLREVDTGRIISGFQTFGSYMSETFMPVLNDFKSIGQSMWTGFTNIGGLDAMKLVLEGIKTGLSWIKDNSVVITAGVLGLVGALATFKTLTTISAAIGVFNTLLAAFRTGTLMATLAQYGLNTAMLANPIAWVAVAIGALIAIGVLLWKNWDTVKEKAQALWEVTKFVFGKIYEWGSQKIQPVVDFFKRLADKFNDFKSAITNFKMPEWVSSIGGKISGAVGKVRGFLDGSHSGGLSYVPKNNYVANLHRGEAVLTKSEADQWRNGRGGNTVQFGDIHINGGSTTAETVDELMREIARRVDATGGLM</sequence>
<gene>
    <name evidence="2" type="ORF">A361_10890</name>
</gene>
<proteinExistence type="predicted"/>
<feature type="transmembrane region" description="Helical" evidence="1">
    <location>
        <begin position="399"/>
        <end position="418"/>
    </location>
</feature>
<organism evidence="2 3">
    <name type="scientific">Cytobacillus oceanisediminis 2691</name>
    <dbReference type="NCBI Taxonomy" id="1196031"/>
    <lineage>
        <taxon>Bacteria</taxon>
        <taxon>Bacillati</taxon>
        <taxon>Bacillota</taxon>
        <taxon>Bacilli</taxon>
        <taxon>Bacillales</taxon>
        <taxon>Bacillaceae</taxon>
        <taxon>Cytobacillus</taxon>
    </lineage>
</organism>
<evidence type="ECO:0000313" key="2">
    <source>
        <dbReference type="EMBL" id="AND39621.1"/>
    </source>
</evidence>
<dbReference type="RefSeq" id="WP_019381942.1">
    <property type="nucleotide sequence ID" value="NZ_CP015506.1"/>
</dbReference>
<protein>
    <recommendedName>
        <fullName evidence="4">Phage tail tape measure protein</fullName>
    </recommendedName>
</protein>
<evidence type="ECO:0008006" key="4">
    <source>
        <dbReference type="Google" id="ProtNLM"/>
    </source>
</evidence>
<keyword evidence="1" id="KW-0812">Transmembrane</keyword>
<dbReference type="Proteomes" id="UP000077856">
    <property type="component" value="Chromosome"/>
</dbReference>
<feature type="transmembrane region" description="Helical" evidence="1">
    <location>
        <begin position="369"/>
        <end position="387"/>
    </location>
</feature>
<dbReference type="AlphaFoldDB" id="A0A169FM05"/>
<name>A0A169FM05_9BACI</name>
<evidence type="ECO:0000256" key="1">
    <source>
        <dbReference type="SAM" id="Phobius"/>
    </source>
</evidence>
<feature type="transmembrane region" description="Helical" evidence="1">
    <location>
        <begin position="340"/>
        <end position="357"/>
    </location>
</feature>
<dbReference type="eggNOG" id="COG5280">
    <property type="taxonomic scope" value="Bacteria"/>
</dbReference>
<dbReference type="STRING" id="1196031.A361_10890"/>
<dbReference type="eggNOG" id="COG5412">
    <property type="taxonomic scope" value="Bacteria"/>
</dbReference>
<dbReference type="EMBL" id="CP015506">
    <property type="protein sequence ID" value="AND39621.1"/>
    <property type="molecule type" value="Genomic_DNA"/>
</dbReference>
<keyword evidence="1" id="KW-1133">Transmembrane helix</keyword>
<reference evidence="2 3" key="1">
    <citation type="submission" date="2016-04" db="EMBL/GenBank/DDBJ databases">
        <title>Complete genome sequence of Bacillus oceanisediminis strain 2691.</title>
        <authorList>
            <person name="Jeong H."/>
            <person name="Kim H.J."/>
            <person name="Lee D.-W."/>
        </authorList>
    </citation>
    <scope>NUCLEOTIDE SEQUENCE [LARGE SCALE GENOMIC DNA]</scope>
    <source>
        <strain evidence="2 3">2691</strain>
    </source>
</reference>
<keyword evidence="1" id="KW-0472">Membrane</keyword>